<sequence length="191" mass="22930">MNVLEENIAEFKTDFPKSWSFLWSPEDAEKISEEHKDQIYFLNKKGTEIVKEYLNSSKMLGYSTGTDWSPFTKDYFKTENKFQVYENCDSEIKKWLYNLGIPFDKYVFVDSDNSGQAIMLTWKMVIKYWEGMFWDTDLTIFDGSLNWALYYYHESQLFFGKDNIFDQEAEYDKNLEQNKLLNEIKNRINNI</sequence>
<evidence type="ECO:0000313" key="2">
    <source>
        <dbReference type="Proteomes" id="UP001202717"/>
    </source>
</evidence>
<keyword evidence="2" id="KW-1185">Reference proteome</keyword>
<organism evidence="1 2">
    <name type="scientific">Psychroserpens ponticola</name>
    <dbReference type="NCBI Taxonomy" id="2932268"/>
    <lineage>
        <taxon>Bacteria</taxon>
        <taxon>Pseudomonadati</taxon>
        <taxon>Bacteroidota</taxon>
        <taxon>Flavobacteriia</taxon>
        <taxon>Flavobacteriales</taxon>
        <taxon>Flavobacteriaceae</taxon>
        <taxon>Psychroserpens</taxon>
    </lineage>
</organism>
<gene>
    <name evidence="1" type="ORF">MUN68_008930</name>
</gene>
<dbReference type="RefSeq" id="WP_249997378.1">
    <property type="nucleotide sequence ID" value="NZ_CP116221.1"/>
</dbReference>
<evidence type="ECO:0000313" key="1">
    <source>
        <dbReference type="EMBL" id="WCO03619.1"/>
    </source>
</evidence>
<accession>A0ABY7S362</accession>
<protein>
    <submittedName>
        <fullName evidence="1">Uncharacterized protein</fullName>
    </submittedName>
</protein>
<dbReference type="EMBL" id="CP116221">
    <property type="protein sequence ID" value="WCO03619.1"/>
    <property type="molecule type" value="Genomic_DNA"/>
</dbReference>
<proteinExistence type="predicted"/>
<dbReference type="Proteomes" id="UP001202717">
    <property type="component" value="Chromosome"/>
</dbReference>
<reference evidence="1 2" key="1">
    <citation type="submission" date="2023-01" db="EMBL/GenBank/DDBJ databases">
        <title>Psychroserpens ponticola sp. nov., isolated from seawater.</title>
        <authorList>
            <person name="Kristyanto S."/>
            <person name="Jung J."/>
            <person name="Kim J.M."/>
            <person name="Jeon C.O."/>
        </authorList>
    </citation>
    <scope>NUCLEOTIDE SEQUENCE [LARGE SCALE GENOMIC DNA]</scope>
    <source>
        <strain evidence="1 2">MSW6</strain>
    </source>
</reference>
<name>A0ABY7S362_9FLAO</name>